<feature type="transmembrane region" description="Helical" evidence="1">
    <location>
        <begin position="395"/>
        <end position="414"/>
    </location>
</feature>
<dbReference type="RefSeq" id="WP_226610899.1">
    <property type="nucleotide sequence ID" value="NZ_JAJAQI010000031.1"/>
</dbReference>
<sequence>MRPGLAILAGAALLLWPAALNGYPLVFSDTGAFLAQTIQAWPVWDKPFIYGPALHAFHGRATLWLPMAAQGLALSWLLWLAQRVLGKAMPGRHLLLCAGLAAATAAPWFAALLMPDWLAPALVLALFLLGFGWGALGRAERAGLVLLGILACAAHLSHLPIAAALVLLVVALRRAWRPALRCALPLLGALLLLLATNAWAHGRLALSPYGAVFALARLVADGPAARTIAARCPPAETPGPGWHLCRWAGRLPTDSDDFLWPGEGPVWAARTDGARPGGPISLAPEAGAILRETLRREPLGVLAAAARNTLRQLGMARVGDTLGPENLQASVARQLALGFPPAEQARFAAGLQARGLLPAVAGVFLALHPAALLLGAAGALLAWRRAAAVGDGRRLGLVLCVLVGITANAAATGALSGPHDRYQARIAWLLPLAALLALPGRAALRPLAEARGGATAAATAERAQA</sequence>
<proteinExistence type="predicted"/>
<keyword evidence="1" id="KW-0812">Transmembrane</keyword>
<feature type="transmembrane region" description="Helical" evidence="1">
    <location>
        <begin position="117"/>
        <end position="136"/>
    </location>
</feature>
<dbReference type="AlphaFoldDB" id="A0A9X1LC27"/>
<feature type="transmembrane region" description="Helical" evidence="1">
    <location>
        <begin position="63"/>
        <end position="81"/>
    </location>
</feature>
<evidence type="ECO:0000313" key="3">
    <source>
        <dbReference type="Proteomes" id="UP001139311"/>
    </source>
</evidence>
<dbReference type="Proteomes" id="UP001139311">
    <property type="component" value="Unassembled WGS sequence"/>
</dbReference>
<comment type="caution">
    <text evidence="2">The sequence shown here is derived from an EMBL/GenBank/DDBJ whole genome shotgun (WGS) entry which is preliminary data.</text>
</comment>
<keyword evidence="1" id="KW-1133">Transmembrane helix</keyword>
<feature type="transmembrane region" description="Helical" evidence="1">
    <location>
        <begin position="143"/>
        <end position="172"/>
    </location>
</feature>
<reference evidence="2" key="1">
    <citation type="submission" date="2021-10" db="EMBL/GenBank/DDBJ databases">
        <title>Roseicella aerolatum sp. nov., isolated from aerosols of e-waste dismantling site.</title>
        <authorList>
            <person name="Qin T."/>
        </authorList>
    </citation>
    <scope>NUCLEOTIDE SEQUENCE</scope>
    <source>
        <strain evidence="2">GB24</strain>
    </source>
</reference>
<gene>
    <name evidence="2" type="ORF">LHA35_18785</name>
</gene>
<feature type="transmembrane region" description="Helical" evidence="1">
    <location>
        <begin position="426"/>
        <end position="444"/>
    </location>
</feature>
<keyword evidence="1" id="KW-0472">Membrane</keyword>
<feature type="transmembrane region" description="Helical" evidence="1">
    <location>
        <begin position="356"/>
        <end position="383"/>
    </location>
</feature>
<organism evidence="2 3">
    <name type="scientific">Roseicella aerolata</name>
    <dbReference type="NCBI Taxonomy" id="2883479"/>
    <lineage>
        <taxon>Bacteria</taxon>
        <taxon>Pseudomonadati</taxon>
        <taxon>Pseudomonadota</taxon>
        <taxon>Alphaproteobacteria</taxon>
        <taxon>Acetobacterales</taxon>
        <taxon>Roseomonadaceae</taxon>
        <taxon>Roseicella</taxon>
    </lineage>
</organism>
<evidence type="ECO:0000256" key="1">
    <source>
        <dbReference type="SAM" id="Phobius"/>
    </source>
</evidence>
<keyword evidence="3" id="KW-1185">Reference proteome</keyword>
<protein>
    <submittedName>
        <fullName evidence="2">Uncharacterized protein</fullName>
    </submittedName>
</protein>
<name>A0A9X1LC27_9PROT</name>
<dbReference type="EMBL" id="JAJAQI010000031">
    <property type="protein sequence ID" value="MCB4823780.1"/>
    <property type="molecule type" value="Genomic_DNA"/>
</dbReference>
<feature type="transmembrane region" description="Helical" evidence="1">
    <location>
        <begin position="93"/>
        <end position="111"/>
    </location>
</feature>
<evidence type="ECO:0000313" key="2">
    <source>
        <dbReference type="EMBL" id="MCB4823780.1"/>
    </source>
</evidence>
<accession>A0A9X1LC27</accession>